<comment type="caution">
    <text evidence="10">The sequence shown here is derived from an EMBL/GenBank/DDBJ whole genome shotgun (WGS) entry which is preliminary data.</text>
</comment>
<sequence length="372" mass="43507">MKTLNTKNNRWTGGICSIKELKKQIRLTPKEEKEMEEVVKIHPMLISNYYLSLINKKDRHDPIRKMIVPSGKELITAGSYDTSGEHRNTKMPGLQHKYRQTAFILATNRCAAYCRFCFRKRLVGLSDKEVIRRFDKAVSYIKKHKEINNVLISGGDPFVLPTKVLKTFLEKLLPIKHLDFIRFGTRTPVTFPQRIINDQSLLKLLKKYSVRGRHIYVVTHFNHPKEITKYSQKAIDLLQNANVQIHNQAVLLKGVNDNPDTLAKLINKLIKIDVLPYYVFQCRPVKRVKNHFQVPLYRGFKIFKEAKSKIKGHIICKRLKYIMSHRTGKIEIIGILKDRIYFKYHHAKNSKDTSRLFSQKLNKTAGWLDELE</sequence>
<dbReference type="PANTHER" id="PTHR30538">
    <property type="entry name" value="LYSINE 2,3-AMINOMUTASE-RELATED"/>
    <property type="match status" value="1"/>
</dbReference>
<dbReference type="CDD" id="cd01335">
    <property type="entry name" value="Radical_SAM"/>
    <property type="match status" value="1"/>
</dbReference>
<dbReference type="SFLD" id="SFLDS00029">
    <property type="entry name" value="Radical_SAM"/>
    <property type="match status" value="1"/>
</dbReference>
<dbReference type="Pfam" id="PF04055">
    <property type="entry name" value="Radical_SAM"/>
    <property type="match status" value="1"/>
</dbReference>
<evidence type="ECO:0000256" key="4">
    <source>
        <dbReference type="ARBA" id="ARBA00022723"/>
    </source>
</evidence>
<evidence type="ECO:0000313" key="11">
    <source>
        <dbReference type="Proteomes" id="UP000231542"/>
    </source>
</evidence>
<organism evidence="10 11">
    <name type="scientific">Candidatus Kerfeldbacteria bacterium CG08_land_8_20_14_0_20_40_16</name>
    <dbReference type="NCBI Taxonomy" id="2014244"/>
    <lineage>
        <taxon>Bacteria</taxon>
        <taxon>Candidatus Kerfeldiibacteriota</taxon>
    </lineage>
</organism>
<gene>
    <name evidence="10" type="ORF">COT24_01065</name>
</gene>
<dbReference type="InterPro" id="IPR007197">
    <property type="entry name" value="rSAM"/>
</dbReference>
<proteinExistence type="predicted"/>
<dbReference type="EMBL" id="PEXU01000012">
    <property type="protein sequence ID" value="PIS42923.1"/>
    <property type="molecule type" value="Genomic_DNA"/>
</dbReference>
<dbReference type="SUPFAM" id="SSF102114">
    <property type="entry name" value="Radical SAM enzymes"/>
    <property type="match status" value="1"/>
</dbReference>
<evidence type="ECO:0000256" key="2">
    <source>
        <dbReference type="ARBA" id="ARBA00022485"/>
    </source>
</evidence>
<dbReference type="Gene3D" id="3.20.20.70">
    <property type="entry name" value="Aldolase class I"/>
    <property type="match status" value="1"/>
</dbReference>
<feature type="binding site" evidence="8">
    <location>
        <position position="110"/>
    </location>
    <ligand>
        <name>[4Fe-4S] cluster</name>
        <dbReference type="ChEBI" id="CHEBI:49883"/>
        <note>4Fe-4S-S-AdoMet</note>
    </ligand>
</feature>
<dbReference type="GO" id="GO:0046872">
    <property type="term" value="F:metal ion binding"/>
    <property type="evidence" value="ECO:0007669"/>
    <property type="project" value="UniProtKB-KW"/>
</dbReference>
<reference evidence="10 11" key="1">
    <citation type="submission" date="2017-09" db="EMBL/GenBank/DDBJ databases">
        <title>Depth-based differentiation of microbial function through sediment-hosted aquifers and enrichment of novel symbionts in the deep terrestrial subsurface.</title>
        <authorList>
            <person name="Probst A.J."/>
            <person name="Ladd B."/>
            <person name="Jarett J.K."/>
            <person name="Geller-Mcgrath D.E."/>
            <person name="Sieber C.M."/>
            <person name="Emerson J.B."/>
            <person name="Anantharaman K."/>
            <person name="Thomas B.C."/>
            <person name="Malmstrom R."/>
            <person name="Stieglmeier M."/>
            <person name="Klingl A."/>
            <person name="Woyke T."/>
            <person name="Ryan C.M."/>
            <person name="Banfield J.F."/>
        </authorList>
    </citation>
    <scope>NUCLEOTIDE SEQUENCE [LARGE SCALE GENOMIC DNA]</scope>
    <source>
        <strain evidence="10">CG08_land_8_20_14_0_20_40_16</strain>
    </source>
</reference>
<evidence type="ECO:0000256" key="8">
    <source>
        <dbReference type="PIRSR" id="PIRSR004911-1"/>
    </source>
</evidence>
<evidence type="ECO:0000313" key="10">
    <source>
        <dbReference type="EMBL" id="PIS42923.1"/>
    </source>
</evidence>
<dbReference type="AlphaFoldDB" id="A0A2H0YYW7"/>
<dbReference type="PANTHER" id="PTHR30538:SF0">
    <property type="entry name" value="L-LYSINE 2,3-AMINOMUTASE AQ_1632-RELATED"/>
    <property type="match status" value="1"/>
</dbReference>
<dbReference type="GO" id="GO:0003824">
    <property type="term" value="F:catalytic activity"/>
    <property type="evidence" value="ECO:0007669"/>
    <property type="project" value="InterPro"/>
</dbReference>
<dbReference type="SFLD" id="SFLDG01070">
    <property type="entry name" value="PLP-dependent"/>
    <property type="match status" value="1"/>
</dbReference>
<dbReference type="Proteomes" id="UP000231542">
    <property type="component" value="Unassembled WGS sequence"/>
</dbReference>
<comment type="cofactor">
    <cofactor evidence="1">
        <name>pyridoxal 5'-phosphate</name>
        <dbReference type="ChEBI" id="CHEBI:597326"/>
    </cofactor>
</comment>
<keyword evidence="4 8" id="KW-0479">Metal-binding</keyword>
<evidence type="ECO:0000256" key="6">
    <source>
        <dbReference type="ARBA" id="ARBA00023004"/>
    </source>
</evidence>
<dbReference type="PIRSF" id="PIRSF004911">
    <property type="entry name" value="DUF160"/>
    <property type="match status" value="1"/>
</dbReference>
<dbReference type="InterPro" id="IPR058240">
    <property type="entry name" value="rSAM_sf"/>
</dbReference>
<protein>
    <submittedName>
        <fullName evidence="10">KamA family radical SAM protein</fullName>
    </submittedName>
</protein>
<keyword evidence="3" id="KW-0949">S-adenosyl-L-methionine</keyword>
<dbReference type="InterPro" id="IPR003739">
    <property type="entry name" value="Lys_aminomutase/Glu_NH3_mut"/>
</dbReference>
<evidence type="ECO:0000256" key="5">
    <source>
        <dbReference type="ARBA" id="ARBA00022898"/>
    </source>
</evidence>
<keyword evidence="5" id="KW-0663">Pyridoxal phosphate</keyword>
<evidence type="ECO:0000256" key="1">
    <source>
        <dbReference type="ARBA" id="ARBA00001933"/>
    </source>
</evidence>
<evidence type="ECO:0000259" key="9">
    <source>
        <dbReference type="PROSITE" id="PS51918"/>
    </source>
</evidence>
<keyword evidence="6" id="KW-0408">Iron</keyword>
<accession>A0A2H0YYW7</accession>
<dbReference type="InterPro" id="IPR013785">
    <property type="entry name" value="Aldolase_TIM"/>
</dbReference>
<name>A0A2H0YYW7_9BACT</name>
<keyword evidence="7 8" id="KW-0411">Iron-sulfur</keyword>
<keyword evidence="2 8" id="KW-0004">4Fe-4S</keyword>
<dbReference type="PROSITE" id="PS51918">
    <property type="entry name" value="RADICAL_SAM"/>
    <property type="match status" value="1"/>
</dbReference>
<evidence type="ECO:0000256" key="3">
    <source>
        <dbReference type="ARBA" id="ARBA00022691"/>
    </source>
</evidence>
<feature type="domain" description="Radical SAM core" evidence="9">
    <location>
        <begin position="96"/>
        <end position="326"/>
    </location>
</feature>
<feature type="binding site" evidence="8">
    <location>
        <position position="117"/>
    </location>
    <ligand>
        <name>[4Fe-4S] cluster</name>
        <dbReference type="ChEBI" id="CHEBI:49883"/>
        <note>4Fe-4S-S-AdoMet</note>
    </ligand>
</feature>
<evidence type="ECO:0000256" key="7">
    <source>
        <dbReference type="ARBA" id="ARBA00023014"/>
    </source>
</evidence>
<feature type="binding site" evidence="8">
    <location>
        <position position="114"/>
    </location>
    <ligand>
        <name>[4Fe-4S] cluster</name>
        <dbReference type="ChEBI" id="CHEBI:49883"/>
        <note>4Fe-4S-S-AdoMet</note>
    </ligand>
</feature>
<dbReference type="NCBIfam" id="TIGR00238">
    <property type="entry name" value="KamA family radical SAM protein"/>
    <property type="match status" value="1"/>
</dbReference>
<dbReference type="GO" id="GO:0051539">
    <property type="term" value="F:4 iron, 4 sulfur cluster binding"/>
    <property type="evidence" value="ECO:0007669"/>
    <property type="project" value="UniProtKB-KW"/>
</dbReference>